<name>A0A4Z2E3P7_9TELE</name>
<evidence type="ECO:0000313" key="1">
    <source>
        <dbReference type="EMBL" id="TNN23323.1"/>
    </source>
</evidence>
<protein>
    <submittedName>
        <fullName evidence="1">KH domain-containing, RNA-binding, signal transduction-associated protein 1</fullName>
    </submittedName>
</protein>
<dbReference type="AlphaFoldDB" id="A0A4Z2E3P7"/>
<dbReference type="Proteomes" id="UP000314294">
    <property type="component" value="Unassembled WGS sequence"/>
</dbReference>
<sequence>MLKGETTKKEAAAAADAYLDLFTTKNIKLKERVLIPVKQYPKVSGLLSLFFSFTLNPPN</sequence>
<keyword evidence="2" id="KW-1185">Reference proteome</keyword>
<reference evidence="1 2" key="1">
    <citation type="submission" date="2019-03" db="EMBL/GenBank/DDBJ databases">
        <title>First draft genome of Liparis tanakae, snailfish: a comprehensive survey of snailfish specific genes.</title>
        <authorList>
            <person name="Kim W."/>
            <person name="Song I."/>
            <person name="Jeong J.-H."/>
            <person name="Kim D."/>
            <person name="Kim S."/>
            <person name="Ryu S."/>
            <person name="Song J.Y."/>
            <person name="Lee S.K."/>
        </authorList>
    </citation>
    <scope>NUCLEOTIDE SEQUENCE [LARGE SCALE GENOMIC DNA]</scope>
    <source>
        <tissue evidence="1">Muscle</tissue>
    </source>
</reference>
<dbReference type="EMBL" id="SRLO01018923">
    <property type="protein sequence ID" value="TNN23323.1"/>
    <property type="molecule type" value="Genomic_DNA"/>
</dbReference>
<proteinExistence type="predicted"/>
<comment type="caution">
    <text evidence="1">The sequence shown here is derived from an EMBL/GenBank/DDBJ whole genome shotgun (WGS) entry which is preliminary data.</text>
</comment>
<organism evidence="1 2">
    <name type="scientific">Liparis tanakae</name>
    <name type="common">Tanaka's snailfish</name>
    <dbReference type="NCBI Taxonomy" id="230148"/>
    <lineage>
        <taxon>Eukaryota</taxon>
        <taxon>Metazoa</taxon>
        <taxon>Chordata</taxon>
        <taxon>Craniata</taxon>
        <taxon>Vertebrata</taxon>
        <taxon>Euteleostomi</taxon>
        <taxon>Actinopterygii</taxon>
        <taxon>Neopterygii</taxon>
        <taxon>Teleostei</taxon>
        <taxon>Neoteleostei</taxon>
        <taxon>Acanthomorphata</taxon>
        <taxon>Eupercaria</taxon>
        <taxon>Perciformes</taxon>
        <taxon>Cottioidei</taxon>
        <taxon>Cottales</taxon>
        <taxon>Liparidae</taxon>
        <taxon>Liparis</taxon>
    </lineage>
</organism>
<accession>A0A4Z2E3P7</accession>
<gene>
    <name evidence="1" type="primary">KHDRBS1_2</name>
    <name evidence="1" type="ORF">EYF80_066558</name>
</gene>
<evidence type="ECO:0000313" key="2">
    <source>
        <dbReference type="Proteomes" id="UP000314294"/>
    </source>
</evidence>